<dbReference type="InterPro" id="IPR021863">
    <property type="entry name" value="FAS_N"/>
</dbReference>
<keyword evidence="4" id="KW-0560">Oxidoreductase</keyword>
<dbReference type="PANTHER" id="PTHR32100">
    <property type="entry name" value="OMEGA-6 FATTY ACID DESATURASE, CHLOROPLASTIC"/>
    <property type="match status" value="1"/>
</dbReference>
<proteinExistence type="inferred from homology"/>
<feature type="domain" description="Fatty acid desaturase N-terminal" evidence="8">
    <location>
        <begin position="27"/>
        <end position="68"/>
    </location>
</feature>
<evidence type="ECO:0000256" key="5">
    <source>
        <dbReference type="ARBA" id="ARBA00023136"/>
    </source>
</evidence>
<evidence type="ECO:0000256" key="2">
    <source>
        <dbReference type="ARBA" id="ARBA00005189"/>
    </source>
</evidence>
<dbReference type="InterPro" id="IPR012171">
    <property type="entry name" value="Fatty_acid_desaturase"/>
</dbReference>
<dbReference type="GO" id="GO:0016717">
    <property type="term" value="F:oxidoreductase activity, acting on paired donors, with oxidation of a pair of donors resulting in the reduction of molecular oxygen to two molecules of water"/>
    <property type="evidence" value="ECO:0007669"/>
    <property type="project" value="InterPro"/>
</dbReference>
<sequence>MPPPDTEPQSQLTHRQSITTKIFERDYVPPNFTIKELRQAIPPHCFERDTLKSFSYVLKDLAVIGVLAYAATYIDSHLPLALRFIAWPTYWFFCGAFATGVWVIAHECGHQAFSPSKTINNAVGFVLHSALLVPYHSWRISHSKHHKHTGHVTKDQVFVPKTRSKLGLPLPTDDPEQMNHSVFEDTPIITLFNLIGQQLLGWPMYLIFNSSGQVYSDRWANHFNPNSPIFDPKNYVNVIISDIGMIIALSAMVYLSYVYSFLSVAKYYLIPYLIVNHWLVLITFLQHTDPKLPHYRESQWDFIRGATCTVDRHIGFLDSIFHKITSTHVAHHMFSTMPHYHAEEATHHLEKVLGPYYIFDDTPIFKALWRSFSTCKYIEDEGDILFYKN</sequence>
<reference evidence="9" key="1">
    <citation type="submission" date="2021-06" db="EMBL/GenBank/DDBJ databases">
        <authorList>
            <person name="Kallberg Y."/>
            <person name="Tangrot J."/>
            <person name="Rosling A."/>
        </authorList>
    </citation>
    <scope>NUCLEOTIDE SEQUENCE</scope>
    <source>
        <strain evidence="9">UK204</strain>
    </source>
</reference>
<evidence type="ECO:0000256" key="1">
    <source>
        <dbReference type="ARBA" id="ARBA00004370"/>
    </source>
</evidence>
<feature type="transmembrane region" description="Helical" evidence="6">
    <location>
        <begin position="56"/>
        <end position="74"/>
    </location>
</feature>
<dbReference type="OrthoDB" id="1461976at2759"/>
<gene>
    <name evidence="9" type="ORF">FCALED_LOCUS5900</name>
</gene>
<dbReference type="GO" id="GO:0016020">
    <property type="term" value="C:membrane"/>
    <property type="evidence" value="ECO:0007669"/>
    <property type="project" value="UniProtKB-SubCell"/>
</dbReference>
<evidence type="ECO:0000313" key="10">
    <source>
        <dbReference type="Proteomes" id="UP000789570"/>
    </source>
</evidence>
<comment type="similarity">
    <text evidence="3">Belongs to the fatty acid desaturase type 1 family.</text>
</comment>
<feature type="domain" description="Fatty acid desaturase" evidence="7">
    <location>
        <begin position="86"/>
        <end position="358"/>
    </location>
</feature>
<keyword evidence="6" id="KW-1133">Transmembrane helix</keyword>
<name>A0A9N9AY85_9GLOM</name>
<comment type="subcellular location">
    <subcellularLocation>
        <location evidence="1">Membrane</location>
    </subcellularLocation>
</comment>
<evidence type="ECO:0000256" key="3">
    <source>
        <dbReference type="ARBA" id="ARBA00009295"/>
    </source>
</evidence>
<protein>
    <submittedName>
        <fullName evidence="9">8833_t:CDS:1</fullName>
    </submittedName>
</protein>
<evidence type="ECO:0000259" key="7">
    <source>
        <dbReference type="Pfam" id="PF00487"/>
    </source>
</evidence>
<accession>A0A9N9AY85</accession>
<keyword evidence="10" id="KW-1185">Reference proteome</keyword>
<evidence type="ECO:0000256" key="4">
    <source>
        <dbReference type="ARBA" id="ARBA00023002"/>
    </source>
</evidence>
<feature type="transmembrane region" description="Helical" evidence="6">
    <location>
        <begin position="80"/>
        <end position="105"/>
    </location>
</feature>
<dbReference type="CDD" id="cd03507">
    <property type="entry name" value="Delta12-FADS-like"/>
    <property type="match status" value="1"/>
</dbReference>
<feature type="transmembrane region" description="Helical" evidence="6">
    <location>
        <begin position="267"/>
        <end position="285"/>
    </location>
</feature>
<organism evidence="9 10">
    <name type="scientific">Funneliformis caledonium</name>
    <dbReference type="NCBI Taxonomy" id="1117310"/>
    <lineage>
        <taxon>Eukaryota</taxon>
        <taxon>Fungi</taxon>
        <taxon>Fungi incertae sedis</taxon>
        <taxon>Mucoromycota</taxon>
        <taxon>Glomeromycotina</taxon>
        <taxon>Glomeromycetes</taxon>
        <taxon>Glomerales</taxon>
        <taxon>Glomeraceae</taxon>
        <taxon>Funneliformis</taxon>
    </lineage>
</organism>
<keyword evidence="5 6" id="KW-0472">Membrane</keyword>
<dbReference type="Proteomes" id="UP000789570">
    <property type="component" value="Unassembled WGS sequence"/>
</dbReference>
<evidence type="ECO:0000313" key="9">
    <source>
        <dbReference type="EMBL" id="CAG8546470.1"/>
    </source>
</evidence>
<keyword evidence="6" id="KW-0812">Transmembrane</keyword>
<comment type="pathway">
    <text evidence="2">Lipid metabolism.</text>
</comment>
<dbReference type="Pfam" id="PF11960">
    <property type="entry name" value="DUF3474"/>
    <property type="match status" value="1"/>
</dbReference>
<evidence type="ECO:0000259" key="8">
    <source>
        <dbReference type="Pfam" id="PF11960"/>
    </source>
</evidence>
<dbReference type="Pfam" id="PF00487">
    <property type="entry name" value="FA_desaturase"/>
    <property type="match status" value="1"/>
</dbReference>
<evidence type="ECO:0000256" key="6">
    <source>
        <dbReference type="SAM" id="Phobius"/>
    </source>
</evidence>
<dbReference type="InterPro" id="IPR005804">
    <property type="entry name" value="FA_desaturase_dom"/>
</dbReference>
<dbReference type="GO" id="GO:0006629">
    <property type="term" value="P:lipid metabolic process"/>
    <property type="evidence" value="ECO:0007669"/>
    <property type="project" value="InterPro"/>
</dbReference>
<feature type="transmembrane region" description="Helical" evidence="6">
    <location>
        <begin position="235"/>
        <end position="255"/>
    </location>
</feature>
<dbReference type="EMBL" id="CAJVPQ010001334">
    <property type="protein sequence ID" value="CAG8546470.1"/>
    <property type="molecule type" value="Genomic_DNA"/>
</dbReference>
<dbReference type="AlphaFoldDB" id="A0A9N9AY85"/>
<comment type="caution">
    <text evidence="9">The sequence shown here is derived from an EMBL/GenBank/DDBJ whole genome shotgun (WGS) entry which is preliminary data.</text>
</comment>